<reference evidence="3 4" key="1">
    <citation type="submission" date="2018-01" db="EMBL/GenBank/DDBJ databases">
        <title>Complete genome sequence of Bacteriovorax stolpii DSM12778.</title>
        <authorList>
            <person name="Tang B."/>
            <person name="Chang J."/>
        </authorList>
    </citation>
    <scope>NUCLEOTIDE SEQUENCE [LARGE SCALE GENOMIC DNA]</scope>
    <source>
        <strain evidence="3 4">DSM 12778</strain>
    </source>
</reference>
<keyword evidence="2" id="KW-0732">Signal</keyword>
<dbReference type="AlphaFoldDB" id="A0A2K9NTK5"/>
<evidence type="ECO:0000256" key="1">
    <source>
        <dbReference type="SAM" id="MobiDB-lite"/>
    </source>
</evidence>
<keyword evidence="4" id="KW-1185">Reference proteome</keyword>
<dbReference type="RefSeq" id="WP_102244108.1">
    <property type="nucleotide sequence ID" value="NZ_CP025704.1"/>
</dbReference>
<name>A0A2K9NTK5_BACTC</name>
<feature type="signal peptide" evidence="2">
    <location>
        <begin position="1"/>
        <end position="19"/>
    </location>
</feature>
<sequence length="201" mass="22874">MFKKFTALLLLTSFTHAFAMAPVQETSAMAKALERTFDEMNYSLNVEWDQKDQQFFKTTVDGFEKEIQSLQTQGLTNKELVEFTLAKIKDKQLQNDVREIAKTINDESMSTDEARNFALEKLSGGYSQGASWSGSRMGIKLVLILGVIILICCATKGHDNDDNDKPERPHCRDNEWDSRSYQGGGWDQCNDDDYYPYPQAV</sequence>
<feature type="chain" id="PRO_5043971792" evidence="2">
    <location>
        <begin position="20"/>
        <end position="201"/>
    </location>
</feature>
<feature type="compositionally biased region" description="Basic and acidic residues" evidence="1">
    <location>
        <begin position="159"/>
        <end position="178"/>
    </location>
</feature>
<dbReference type="Proteomes" id="UP000235584">
    <property type="component" value="Chromosome"/>
</dbReference>
<organism evidence="3 4">
    <name type="scientific">Bacteriovorax stolpii</name>
    <name type="common">Bdellovibrio stolpii</name>
    <dbReference type="NCBI Taxonomy" id="960"/>
    <lineage>
        <taxon>Bacteria</taxon>
        <taxon>Pseudomonadati</taxon>
        <taxon>Bdellovibrionota</taxon>
        <taxon>Bacteriovoracia</taxon>
        <taxon>Bacteriovoracales</taxon>
        <taxon>Bacteriovoracaceae</taxon>
        <taxon>Bacteriovorax</taxon>
    </lineage>
</organism>
<proteinExistence type="predicted"/>
<accession>A0A2K9NTK5</accession>
<feature type="region of interest" description="Disordered" evidence="1">
    <location>
        <begin position="159"/>
        <end position="184"/>
    </location>
</feature>
<evidence type="ECO:0000313" key="3">
    <source>
        <dbReference type="EMBL" id="AUN98817.1"/>
    </source>
</evidence>
<dbReference type="EMBL" id="CP025704">
    <property type="protein sequence ID" value="AUN98817.1"/>
    <property type="molecule type" value="Genomic_DNA"/>
</dbReference>
<gene>
    <name evidence="3" type="ORF">C0V70_12035</name>
</gene>
<dbReference type="KEGG" id="bsto:C0V70_12035"/>
<evidence type="ECO:0000313" key="4">
    <source>
        <dbReference type="Proteomes" id="UP000235584"/>
    </source>
</evidence>
<evidence type="ECO:0000256" key="2">
    <source>
        <dbReference type="SAM" id="SignalP"/>
    </source>
</evidence>
<protein>
    <submittedName>
        <fullName evidence="3">Uncharacterized protein</fullName>
    </submittedName>
</protein>